<dbReference type="Pfam" id="PF04970">
    <property type="entry name" value="LRAT"/>
    <property type="match status" value="1"/>
</dbReference>
<dbReference type="InterPro" id="IPR007053">
    <property type="entry name" value="LRAT_dom"/>
</dbReference>
<dbReference type="Proteomes" id="UP001634393">
    <property type="component" value="Unassembled WGS sequence"/>
</dbReference>
<dbReference type="Gene3D" id="3.90.1720.10">
    <property type="entry name" value="endopeptidase domain like (from Nostoc punctiforme)"/>
    <property type="match status" value="1"/>
</dbReference>
<feature type="domain" description="LRAT" evidence="1">
    <location>
        <begin position="20"/>
        <end position="166"/>
    </location>
</feature>
<name>A0ABD3SL17_9LAMI</name>
<sequence>MGFWTQEVKRSELAAGDHIYTWRTAFIYAHHGIYVGENLVVHFINPDRNSSANSSFPSLNTNSTTTCSNPGCDFTKDNNGVTISCLDCFLKNGSLYRYQYVVNWYTRIAKIRGGTCTSAKSDPVDIVIDRAMYLLHTGFGNYDLIMHNCEDFALYCKIGGKFEASSGQVLFVMPPPFQFFKFKMWGQSAFSEKN</sequence>
<dbReference type="PANTHER" id="PTHR46137:SF7">
    <property type="entry name" value="LRAT DOMAIN-CONTAINING PROTEIN"/>
    <property type="match status" value="1"/>
</dbReference>
<organism evidence="2 3">
    <name type="scientific">Penstemon smallii</name>
    <dbReference type="NCBI Taxonomy" id="265156"/>
    <lineage>
        <taxon>Eukaryota</taxon>
        <taxon>Viridiplantae</taxon>
        <taxon>Streptophyta</taxon>
        <taxon>Embryophyta</taxon>
        <taxon>Tracheophyta</taxon>
        <taxon>Spermatophyta</taxon>
        <taxon>Magnoliopsida</taxon>
        <taxon>eudicotyledons</taxon>
        <taxon>Gunneridae</taxon>
        <taxon>Pentapetalae</taxon>
        <taxon>asterids</taxon>
        <taxon>lamiids</taxon>
        <taxon>Lamiales</taxon>
        <taxon>Plantaginaceae</taxon>
        <taxon>Cheloneae</taxon>
        <taxon>Penstemon</taxon>
    </lineage>
</organism>
<dbReference type="PANTHER" id="PTHR46137">
    <property type="entry name" value="OS05G0310600 PROTEIN"/>
    <property type="match status" value="1"/>
</dbReference>
<reference evidence="2 3" key="1">
    <citation type="submission" date="2024-12" db="EMBL/GenBank/DDBJ databases">
        <title>The unique morphological basis and parallel evolutionary history of personate flowers in Penstemon.</title>
        <authorList>
            <person name="Depatie T.H."/>
            <person name="Wessinger C.A."/>
        </authorList>
    </citation>
    <scope>NUCLEOTIDE SEQUENCE [LARGE SCALE GENOMIC DNA]</scope>
    <source>
        <strain evidence="2">WTNN_2</strain>
        <tissue evidence="2">Leaf</tissue>
    </source>
</reference>
<protein>
    <recommendedName>
        <fullName evidence="1">LRAT domain-containing protein</fullName>
    </recommendedName>
</protein>
<keyword evidence="3" id="KW-1185">Reference proteome</keyword>
<comment type="caution">
    <text evidence="2">The sequence shown here is derived from an EMBL/GenBank/DDBJ whole genome shotgun (WGS) entry which is preliminary data.</text>
</comment>
<evidence type="ECO:0000259" key="1">
    <source>
        <dbReference type="PROSITE" id="PS51934"/>
    </source>
</evidence>
<dbReference type="AlphaFoldDB" id="A0ABD3SL17"/>
<gene>
    <name evidence="2" type="ORF">ACJIZ3_021303</name>
</gene>
<dbReference type="EMBL" id="JBJXBP010000006">
    <property type="protein sequence ID" value="KAL3825274.1"/>
    <property type="molecule type" value="Genomic_DNA"/>
</dbReference>
<evidence type="ECO:0000313" key="3">
    <source>
        <dbReference type="Proteomes" id="UP001634393"/>
    </source>
</evidence>
<evidence type="ECO:0000313" key="2">
    <source>
        <dbReference type="EMBL" id="KAL3825274.1"/>
    </source>
</evidence>
<dbReference type="PROSITE" id="PS51934">
    <property type="entry name" value="LRAT"/>
    <property type="match status" value="1"/>
</dbReference>
<accession>A0ABD3SL17</accession>
<proteinExistence type="predicted"/>